<evidence type="ECO:0000313" key="2">
    <source>
        <dbReference type="EMBL" id="TYP98842.1"/>
    </source>
</evidence>
<dbReference type="RefSeq" id="WP_148869649.1">
    <property type="nucleotide sequence ID" value="NZ_VNIA01000002.1"/>
</dbReference>
<dbReference type="OrthoDB" id="9795306at2"/>
<feature type="domain" description="PhnB-like" evidence="1">
    <location>
        <begin position="2"/>
        <end position="133"/>
    </location>
</feature>
<reference evidence="2 3" key="1">
    <citation type="submission" date="2019-07" db="EMBL/GenBank/DDBJ databases">
        <title>Genomic Encyclopedia of Type Strains, Phase IV (KMG-IV): sequencing the most valuable type-strain genomes for metagenomic binning, comparative biology and taxonomic classification.</title>
        <authorList>
            <person name="Goeker M."/>
        </authorList>
    </citation>
    <scope>NUCLEOTIDE SEQUENCE [LARGE SCALE GENOMIC DNA]</scope>
    <source>
        <strain evidence="2 3">DSM 18961</strain>
    </source>
</reference>
<evidence type="ECO:0000259" key="1">
    <source>
        <dbReference type="Pfam" id="PF06983"/>
    </source>
</evidence>
<accession>A0A5S5DVN6</accession>
<gene>
    <name evidence="2" type="ORF">C7447_102158</name>
</gene>
<protein>
    <submittedName>
        <fullName evidence="2">PhnB protein</fullName>
    </submittedName>
</protein>
<dbReference type="Proteomes" id="UP000323136">
    <property type="component" value="Unassembled WGS sequence"/>
</dbReference>
<evidence type="ECO:0000313" key="3">
    <source>
        <dbReference type="Proteomes" id="UP000323136"/>
    </source>
</evidence>
<dbReference type="InterPro" id="IPR029068">
    <property type="entry name" value="Glyas_Bleomycin-R_OHBP_Dase"/>
</dbReference>
<dbReference type="InterPro" id="IPR028973">
    <property type="entry name" value="PhnB-like"/>
</dbReference>
<keyword evidence="3" id="KW-1185">Reference proteome</keyword>
<dbReference type="Pfam" id="PF06983">
    <property type="entry name" value="3-dmu-9_3-mt"/>
    <property type="match status" value="1"/>
</dbReference>
<dbReference type="Gene3D" id="3.10.180.10">
    <property type="entry name" value="2,3-Dihydroxybiphenyl 1,2-Dioxygenase, domain 1"/>
    <property type="match status" value="1"/>
</dbReference>
<comment type="caution">
    <text evidence="2">The sequence shown here is derived from an EMBL/GenBank/DDBJ whole genome shotgun (WGS) entry which is preliminary data.</text>
</comment>
<dbReference type="EMBL" id="VNIA01000002">
    <property type="protein sequence ID" value="TYP98842.1"/>
    <property type="molecule type" value="Genomic_DNA"/>
</dbReference>
<sequence length="142" mass="15993">MKVHTYLHFKGNCEEAMDFYADVLGGEINQKMKFKDAPESETMFPEEVMNLVMHSTLQAGDLTIMASDFFNEKEEFNLGNNFAVSIGTDDEDEATAIFNGLSEGAFIMMPLEEAFWGGKFGMLKDKFGVQWMISLEDENTTA</sequence>
<organism evidence="2 3">
    <name type="scientific">Tenacibaculum adriaticum</name>
    <dbReference type="NCBI Taxonomy" id="413713"/>
    <lineage>
        <taxon>Bacteria</taxon>
        <taxon>Pseudomonadati</taxon>
        <taxon>Bacteroidota</taxon>
        <taxon>Flavobacteriia</taxon>
        <taxon>Flavobacteriales</taxon>
        <taxon>Flavobacteriaceae</taxon>
        <taxon>Tenacibaculum</taxon>
    </lineage>
</organism>
<name>A0A5S5DVN6_9FLAO</name>
<dbReference type="PANTHER" id="PTHR33990">
    <property type="entry name" value="PROTEIN YJDN-RELATED"/>
    <property type="match status" value="1"/>
</dbReference>
<proteinExistence type="predicted"/>
<dbReference type="CDD" id="cd06588">
    <property type="entry name" value="PhnB_like"/>
    <property type="match status" value="1"/>
</dbReference>
<dbReference type="PANTHER" id="PTHR33990:SF1">
    <property type="entry name" value="PROTEIN YJDN"/>
    <property type="match status" value="1"/>
</dbReference>
<dbReference type="SUPFAM" id="SSF54593">
    <property type="entry name" value="Glyoxalase/Bleomycin resistance protein/Dihydroxybiphenyl dioxygenase"/>
    <property type="match status" value="1"/>
</dbReference>
<dbReference type="AlphaFoldDB" id="A0A5S5DVN6"/>